<accession>A0A563VP97</accession>
<dbReference type="RefSeq" id="WP_144871410.1">
    <property type="nucleotide sequence ID" value="NZ_LR213937.1"/>
</dbReference>
<dbReference type="Gene3D" id="1.10.10.10">
    <property type="entry name" value="Winged helix-like DNA-binding domain superfamily/Winged helix DNA-binding domain"/>
    <property type="match status" value="1"/>
</dbReference>
<keyword evidence="6" id="KW-1185">Reference proteome</keyword>
<dbReference type="Proteomes" id="UP000320055">
    <property type="component" value="Unassembled WGS sequence"/>
</dbReference>
<evidence type="ECO:0000313" key="6">
    <source>
        <dbReference type="Proteomes" id="UP000320055"/>
    </source>
</evidence>
<dbReference type="Gene3D" id="1.20.120.530">
    <property type="entry name" value="GntR ligand-binding domain-like"/>
    <property type="match status" value="1"/>
</dbReference>
<dbReference type="SUPFAM" id="SSF46785">
    <property type="entry name" value="Winged helix' DNA-binding domain"/>
    <property type="match status" value="1"/>
</dbReference>
<protein>
    <submittedName>
        <fullName evidence="5">Transcriptional regulator</fullName>
    </submittedName>
</protein>
<dbReference type="InterPro" id="IPR036388">
    <property type="entry name" value="WH-like_DNA-bd_sf"/>
</dbReference>
<evidence type="ECO:0000256" key="1">
    <source>
        <dbReference type="ARBA" id="ARBA00023015"/>
    </source>
</evidence>
<dbReference type="SMART" id="SM00895">
    <property type="entry name" value="FCD"/>
    <property type="match status" value="1"/>
</dbReference>
<dbReference type="CDD" id="cd07377">
    <property type="entry name" value="WHTH_GntR"/>
    <property type="match status" value="1"/>
</dbReference>
<dbReference type="Pfam" id="PF00392">
    <property type="entry name" value="GntR"/>
    <property type="match status" value="1"/>
</dbReference>
<feature type="domain" description="HTH gntR-type" evidence="4">
    <location>
        <begin position="8"/>
        <end position="75"/>
    </location>
</feature>
<evidence type="ECO:0000256" key="3">
    <source>
        <dbReference type="ARBA" id="ARBA00023163"/>
    </source>
</evidence>
<evidence type="ECO:0000259" key="4">
    <source>
        <dbReference type="PROSITE" id="PS50949"/>
    </source>
</evidence>
<evidence type="ECO:0000313" key="5">
    <source>
        <dbReference type="EMBL" id="VEP13165.1"/>
    </source>
</evidence>
<proteinExistence type="predicted"/>
<dbReference type="GO" id="GO:0003677">
    <property type="term" value="F:DNA binding"/>
    <property type="evidence" value="ECO:0007669"/>
    <property type="project" value="UniProtKB-KW"/>
</dbReference>
<dbReference type="GO" id="GO:0003700">
    <property type="term" value="F:DNA-binding transcription factor activity"/>
    <property type="evidence" value="ECO:0007669"/>
    <property type="project" value="InterPro"/>
</dbReference>
<gene>
    <name evidence="5" type="ORF">H1P_1870009</name>
</gene>
<name>A0A563VP97_9CYAN</name>
<dbReference type="EMBL" id="CAACVJ010000098">
    <property type="protein sequence ID" value="VEP13165.1"/>
    <property type="molecule type" value="Genomic_DNA"/>
</dbReference>
<dbReference type="PROSITE" id="PS50949">
    <property type="entry name" value="HTH_GNTR"/>
    <property type="match status" value="1"/>
</dbReference>
<dbReference type="InterPro" id="IPR011711">
    <property type="entry name" value="GntR_C"/>
</dbReference>
<dbReference type="InterPro" id="IPR000524">
    <property type="entry name" value="Tscrpt_reg_HTH_GntR"/>
</dbReference>
<keyword evidence="1" id="KW-0805">Transcription regulation</keyword>
<dbReference type="Pfam" id="PF07729">
    <property type="entry name" value="FCD"/>
    <property type="match status" value="1"/>
</dbReference>
<keyword evidence="2" id="KW-0238">DNA-binding</keyword>
<dbReference type="AlphaFoldDB" id="A0A563VP97"/>
<reference evidence="5 6" key="1">
    <citation type="submission" date="2019-01" db="EMBL/GenBank/DDBJ databases">
        <authorList>
            <person name="Brito A."/>
        </authorList>
    </citation>
    <scope>NUCLEOTIDE SEQUENCE [LARGE SCALE GENOMIC DNA]</scope>
    <source>
        <strain evidence="5">1</strain>
    </source>
</reference>
<dbReference type="InterPro" id="IPR008920">
    <property type="entry name" value="TF_FadR/GntR_C"/>
</dbReference>
<dbReference type="SMART" id="SM00345">
    <property type="entry name" value="HTH_GNTR"/>
    <property type="match status" value="1"/>
</dbReference>
<dbReference type="PANTHER" id="PTHR43537:SF24">
    <property type="entry name" value="GLUCONATE OPERON TRANSCRIPTIONAL REPRESSOR"/>
    <property type="match status" value="1"/>
</dbReference>
<dbReference type="PANTHER" id="PTHR43537">
    <property type="entry name" value="TRANSCRIPTIONAL REGULATOR, GNTR FAMILY"/>
    <property type="match status" value="1"/>
</dbReference>
<keyword evidence="3" id="KW-0804">Transcription</keyword>
<sequence>MIAIERSKALRQQVYQALRKIILRGDLASGERIVETRLAQQLQVSRTPVREAIGQLQREKLIVSNPNGGFRVATFSVEDAIQLYDCRIALEQLSVAGACEFANSQQLEQLQKYVLSAEKFVKSQLSKSDSLELLELDYKFHHLIAESSTNKWLLTLLEQVFDKMALLRIQTTKHNPQVLEIRLEHRQIYKAIADNDPNLAKQKIKEHLIASKARVVQEIEIIKSTESPTS</sequence>
<dbReference type="OrthoDB" id="114741at2"/>
<dbReference type="SUPFAM" id="SSF48008">
    <property type="entry name" value="GntR ligand-binding domain-like"/>
    <property type="match status" value="1"/>
</dbReference>
<dbReference type="InterPro" id="IPR036390">
    <property type="entry name" value="WH_DNA-bd_sf"/>
</dbReference>
<organism evidence="5 6">
    <name type="scientific">Hyella patelloides LEGE 07179</name>
    <dbReference type="NCBI Taxonomy" id="945734"/>
    <lineage>
        <taxon>Bacteria</taxon>
        <taxon>Bacillati</taxon>
        <taxon>Cyanobacteriota</taxon>
        <taxon>Cyanophyceae</taxon>
        <taxon>Pleurocapsales</taxon>
        <taxon>Hyellaceae</taxon>
        <taxon>Hyella</taxon>
    </lineage>
</organism>
<evidence type="ECO:0000256" key="2">
    <source>
        <dbReference type="ARBA" id="ARBA00023125"/>
    </source>
</evidence>